<dbReference type="InterPro" id="IPR038729">
    <property type="entry name" value="Rad50/SbcC_AAA"/>
</dbReference>
<reference evidence="4 6" key="1">
    <citation type="journal article" date="2020" name="Microorganisms">
        <title>Reliable Identification of Environmental Pseudomonas Isolates Using the rpoD Gene.</title>
        <authorList>
            <consortium name="The Broad Institute Genome Sequencing Platform"/>
            <person name="Girard L."/>
            <person name="Lood C."/>
            <person name="Rokni-Zadeh H."/>
            <person name="van Noort V."/>
            <person name="Lavigne R."/>
            <person name="De Mot R."/>
        </authorList>
    </citation>
    <scope>NUCLEOTIDE SEQUENCE</scope>
    <source>
        <strain evidence="4 6">RW4S2</strain>
    </source>
</reference>
<keyword evidence="1" id="KW-0175">Coiled coil</keyword>
<dbReference type="AlphaFoldDB" id="A0A923GH43"/>
<feature type="domain" description="Rad50/SbcC-type AAA" evidence="3">
    <location>
        <begin position="87"/>
        <end position="240"/>
    </location>
</feature>
<dbReference type="GO" id="GO:0000731">
    <property type="term" value="P:DNA synthesis involved in DNA repair"/>
    <property type="evidence" value="ECO:0007669"/>
    <property type="project" value="TreeGrafter"/>
</dbReference>
<feature type="region of interest" description="Disordered" evidence="2">
    <location>
        <begin position="943"/>
        <end position="967"/>
    </location>
</feature>
<evidence type="ECO:0000256" key="1">
    <source>
        <dbReference type="SAM" id="Coils"/>
    </source>
</evidence>
<protein>
    <submittedName>
        <fullName evidence="4">AAA family ATPase</fullName>
    </submittedName>
</protein>
<evidence type="ECO:0000313" key="6">
    <source>
        <dbReference type="Proteomes" id="UP000628137"/>
    </source>
</evidence>
<dbReference type="EMBL" id="JABWRP010000001">
    <property type="protein sequence ID" value="MBC3469195.1"/>
    <property type="molecule type" value="Genomic_DNA"/>
</dbReference>
<dbReference type="Proteomes" id="UP000628137">
    <property type="component" value="Unassembled WGS sequence"/>
</dbReference>
<dbReference type="Pfam" id="PF13476">
    <property type="entry name" value="AAA_23"/>
    <property type="match status" value="1"/>
</dbReference>
<dbReference type="GO" id="GO:0006302">
    <property type="term" value="P:double-strand break repair"/>
    <property type="evidence" value="ECO:0007669"/>
    <property type="project" value="InterPro"/>
</dbReference>
<sequence length="967" mass="109646">MSQYLLSFARQNLEGRSDAYLVLLWCMYQAHQGKGRYSDHIKSHISTASHALLGRDYQRAAVRFKRVLDNRPELDWIAPSGLSPLDSLRVKNFRGFGEFGADDQGTTLRFSKLKNIFYAPNGGGKSSLCEALEIGTTGAIKEALRRKTKVKQYIARGSSRPMLELRDTNKAKVIQSLTWSSCFIDRNRLQEFSLLGSKDTGSAEGDVIATLFGLEELQEVISRFVRPESFVLKDYMRPDRADELAALARDRSDLGGQRRAHLAQLQSLVANVCQLLGLRVDQDYYVPFRSRRLPKRIETMIRKAERLRSAQAPVVFTLKQIARTCGVGKRLLARKISIEAELLKRASEVNYQAIYLALQAVEHDCAGDTCPACNTPLDRVVENPFEHARRELQELSVLEQLKQSKRQNEHRMARLASIIATAVATIRSNEQAGVPCEVHMEELLSELGDFHSATDRTEVASGVIELFVTLYASQYPAIESYLQACHVKHGEVGMAEAHAERLEREAGDLKQLCETLRQRFDEKKALESSIQVTNTKMADLSKRRETLLNDASDNSHFNQLLRNLEAEYGNLHRDLQDYKLSLEKARITGIEAKAAEYYRAINNHDDEHEQIQSLSFENDGSGYRIKITNVNGSSLDAFTTLSEGHLRALGLSLLLAMAQKNKYPLIVFDDVVNAIDSDHRSNIIDLFFDDEYLSQIQMVVTTHDRLFWERFCIIVDRHSQADQFTSNVLTYTNKGIVAINYAGGFQKKVHMALSVYDIRQALVYCRIWFESMVLEFCIEKGLSITAQFAKQSVKNNMFLQLSLEKTFALIEPYIKYDLTHFDTIKNDLVNWRGQNQEHHAFDEGSLNFVHSKTSKEIVKIYDAIRLLECQLFTLRKKASGEKFLADLSAKIEWNRKKMPGLARAPAAVQQERQAALGVMEKRAAELEEELKFIERCLESIAEQDQIEGRPAEQSPVTEEEGALGDGS</sequence>
<dbReference type="SUPFAM" id="SSF52540">
    <property type="entry name" value="P-loop containing nucleoside triphosphate hydrolases"/>
    <property type="match status" value="1"/>
</dbReference>
<name>A0A923GH43_9PSED</name>
<dbReference type="EMBL" id="JABWRP020000002">
    <property type="protein sequence ID" value="MBV4540111.1"/>
    <property type="molecule type" value="Genomic_DNA"/>
</dbReference>
<dbReference type="RefSeq" id="WP_186600997.1">
    <property type="nucleotide sequence ID" value="NZ_JABWRP020000002.1"/>
</dbReference>
<feature type="coiled-coil region" evidence="1">
    <location>
        <begin position="909"/>
        <end position="943"/>
    </location>
</feature>
<dbReference type="GO" id="GO:0005524">
    <property type="term" value="F:ATP binding"/>
    <property type="evidence" value="ECO:0007669"/>
    <property type="project" value="InterPro"/>
</dbReference>
<feature type="coiled-coil region" evidence="1">
    <location>
        <begin position="492"/>
        <end position="519"/>
    </location>
</feature>
<reference evidence="5" key="3">
    <citation type="submission" date="2021-06" db="EMBL/GenBank/DDBJ databases">
        <title>Updating the genus Pseudomonas: Description of 43 new species and partition of the Pseudomonas putida group.</title>
        <authorList>
            <person name="Girard L."/>
            <person name="Lood C."/>
            <person name="Vandamme P."/>
            <person name="Rokni-Zadeh H."/>
            <person name="Van Noort V."/>
            <person name="Hofte M."/>
            <person name="Lavigne R."/>
            <person name="De Mot R."/>
        </authorList>
    </citation>
    <scope>NUCLEOTIDE SEQUENCE</scope>
    <source>
        <strain evidence="5">RW4S2</strain>
    </source>
</reference>
<feature type="compositionally biased region" description="Acidic residues" evidence="2">
    <location>
        <begin position="957"/>
        <end position="967"/>
    </location>
</feature>
<reference evidence="4" key="2">
    <citation type="submission" date="2020-07" db="EMBL/GenBank/DDBJ databases">
        <authorList>
            <person name="Lood C."/>
            <person name="Girard L."/>
        </authorList>
    </citation>
    <scope>NUCLEOTIDE SEQUENCE</scope>
    <source>
        <strain evidence="4">RW4S2</strain>
    </source>
</reference>
<evidence type="ECO:0000313" key="5">
    <source>
        <dbReference type="EMBL" id="MBV4540111.1"/>
    </source>
</evidence>
<dbReference type="InterPro" id="IPR027417">
    <property type="entry name" value="P-loop_NTPase"/>
</dbReference>
<gene>
    <name evidence="5" type="ORF">HU738_003535</name>
    <name evidence="4" type="ORF">HU738_01370</name>
</gene>
<evidence type="ECO:0000259" key="3">
    <source>
        <dbReference type="Pfam" id="PF13476"/>
    </source>
</evidence>
<organism evidence="4">
    <name type="scientific">Pseudomonas vlassakiae</name>
    <dbReference type="NCBI Taxonomy" id="485888"/>
    <lineage>
        <taxon>Bacteria</taxon>
        <taxon>Pseudomonadati</taxon>
        <taxon>Pseudomonadota</taxon>
        <taxon>Gammaproteobacteria</taxon>
        <taxon>Pseudomonadales</taxon>
        <taxon>Pseudomonadaceae</taxon>
        <taxon>Pseudomonas</taxon>
    </lineage>
</organism>
<proteinExistence type="predicted"/>
<evidence type="ECO:0000313" key="4">
    <source>
        <dbReference type="EMBL" id="MBC3469195.1"/>
    </source>
</evidence>
<comment type="caution">
    <text evidence="4">The sequence shown here is derived from an EMBL/GenBank/DDBJ whole genome shotgun (WGS) entry which is preliminary data.</text>
</comment>
<dbReference type="Gene3D" id="3.40.50.300">
    <property type="entry name" value="P-loop containing nucleotide triphosphate hydrolases"/>
    <property type="match status" value="2"/>
</dbReference>
<dbReference type="PANTHER" id="PTHR32182">
    <property type="entry name" value="DNA REPLICATION AND REPAIR PROTEIN RECF"/>
    <property type="match status" value="1"/>
</dbReference>
<keyword evidence="6" id="KW-1185">Reference proteome</keyword>
<dbReference type="PANTHER" id="PTHR32182:SF0">
    <property type="entry name" value="DNA REPLICATION AND REPAIR PROTEIN RECF"/>
    <property type="match status" value="1"/>
</dbReference>
<dbReference type="GO" id="GO:0016887">
    <property type="term" value="F:ATP hydrolysis activity"/>
    <property type="evidence" value="ECO:0007669"/>
    <property type="project" value="InterPro"/>
</dbReference>
<evidence type="ECO:0000256" key="2">
    <source>
        <dbReference type="SAM" id="MobiDB-lite"/>
    </source>
</evidence>
<accession>A0A923GH43</accession>